<dbReference type="NCBIfam" id="NF000594">
    <property type="entry name" value="PRK00015.1-1"/>
    <property type="match status" value="1"/>
</dbReference>
<dbReference type="InterPro" id="IPR036397">
    <property type="entry name" value="RNaseH_sf"/>
</dbReference>
<evidence type="ECO:0000256" key="16">
    <source>
        <dbReference type="RuleBase" id="RU003515"/>
    </source>
</evidence>
<dbReference type="KEGG" id="pmar:B0X71_12035"/>
<keyword evidence="12 14" id="KW-0378">Hydrolase</keyword>
<dbReference type="InterPro" id="IPR012337">
    <property type="entry name" value="RNaseH-like_sf"/>
</dbReference>
<organism evidence="18 19">
    <name type="scientific">Planococcus lenghuensis</name>
    <dbReference type="NCBI Taxonomy" id="2213202"/>
    <lineage>
        <taxon>Bacteria</taxon>
        <taxon>Bacillati</taxon>
        <taxon>Bacillota</taxon>
        <taxon>Bacilli</taxon>
        <taxon>Bacillales</taxon>
        <taxon>Caryophanaceae</taxon>
        <taxon>Planococcus</taxon>
    </lineage>
</organism>
<dbReference type="AlphaFoldDB" id="A0A1Q2L1I1"/>
<dbReference type="GO" id="GO:0043137">
    <property type="term" value="P:DNA replication, removal of RNA primer"/>
    <property type="evidence" value="ECO:0007669"/>
    <property type="project" value="TreeGrafter"/>
</dbReference>
<evidence type="ECO:0000313" key="18">
    <source>
        <dbReference type="EMBL" id="AQQ53742.1"/>
    </source>
</evidence>
<evidence type="ECO:0000259" key="17">
    <source>
        <dbReference type="PROSITE" id="PS51975"/>
    </source>
</evidence>
<dbReference type="Gene3D" id="3.30.420.10">
    <property type="entry name" value="Ribonuclease H-like superfamily/Ribonuclease H"/>
    <property type="match status" value="1"/>
</dbReference>
<comment type="similarity">
    <text evidence="5 14 16">Belongs to the RNase HII family.</text>
</comment>
<evidence type="ECO:0000256" key="12">
    <source>
        <dbReference type="ARBA" id="ARBA00022801"/>
    </source>
</evidence>
<dbReference type="CDD" id="cd07182">
    <property type="entry name" value="RNase_HII_bacteria_HII_like"/>
    <property type="match status" value="1"/>
</dbReference>
<keyword evidence="10 14" id="KW-0479">Metal-binding</keyword>
<dbReference type="EC" id="3.1.26.4" evidence="6 14"/>
<dbReference type="GO" id="GO:0003723">
    <property type="term" value="F:RNA binding"/>
    <property type="evidence" value="ECO:0007669"/>
    <property type="project" value="UniProtKB-UniRule"/>
</dbReference>
<evidence type="ECO:0000256" key="15">
    <source>
        <dbReference type="PROSITE-ProRule" id="PRU01319"/>
    </source>
</evidence>
<comment type="catalytic activity">
    <reaction evidence="1 14 15 16">
        <text>Endonucleolytic cleavage to 5'-phosphomonoester.</text>
        <dbReference type="EC" id="3.1.26.4"/>
    </reaction>
</comment>
<dbReference type="Pfam" id="PF01351">
    <property type="entry name" value="RNase_HII"/>
    <property type="match status" value="1"/>
</dbReference>
<dbReference type="SUPFAM" id="SSF53098">
    <property type="entry name" value="Ribonuclease H-like"/>
    <property type="match status" value="1"/>
</dbReference>
<dbReference type="OrthoDB" id="9803420at2"/>
<feature type="binding site" evidence="14 15">
    <location>
        <position position="167"/>
    </location>
    <ligand>
        <name>a divalent metal cation</name>
        <dbReference type="ChEBI" id="CHEBI:60240"/>
    </ligand>
</feature>
<evidence type="ECO:0000256" key="14">
    <source>
        <dbReference type="HAMAP-Rule" id="MF_00052"/>
    </source>
</evidence>
<evidence type="ECO:0000256" key="7">
    <source>
        <dbReference type="ARBA" id="ARBA00019179"/>
    </source>
</evidence>
<dbReference type="GO" id="GO:0032299">
    <property type="term" value="C:ribonuclease H2 complex"/>
    <property type="evidence" value="ECO:0007669"/>
    <property type="project" value="TreeGrafter"/>
</dbReference>
<dbReference type="GO" id="GO:0004523">
    <property type="term" value="F:RNA-DNA hybrid ribonuclease activity"/>
    <property type="evidence" value="ECO:0007669"/>
    <property type="project" value="UniProtKB-UniRule"/>
</dbReference>
<proteinExistence type="inferred from homology"/>
<dbReference type="EMBL" id="CP019640">
    <property type="protein sequence ID" value="AQQ53742.1"/>
    <property type="molecule type" value="Genomic_DNA"/>
</dbReference>
<feature type="binding site" evidence="14 15">
    <location>
        <position position="74"/>
    </location>
    <ligand>
        <name>a divalent metal cation</name>
        <dbReference type="ChEBI" id="CHEBI:60240"/>
    </ligand>
</feature>
<dbReference type="GO" id="GO:0030145">
    <property type="term" value="F:manganese ion binding"/>
    <property type="evidence" value="ECO:0007669"/>
    <property type="project" value="UniProtKB-UniRule"/>
</dbReference>
<protein>
    <recommendedName>
        <fullName evidence="7 14">Ribonuclease HII</fullName>
        <shortName evidence="14">RNase HII</shortName>
        <ecNumber evidence="6 14">3.1.26.4</ecNumber>
    </recommendedName>
</protein>
<dbReference type="NCBIfam" id="NF000595">
    <property type="entry name" value="PRK00015.1-3"/>
    <property type="match status" value="1"/>
</dbReference>
<comment type="function">
    <text evidence="3 14 16">Endonuclease that specifically degrades the RNA of RNA-DNA hybrids.</text>
</comment>
<dbReference type="InterPro" id="IPR024567">
    <property type="entry name" value="RNase_HII/HIII_dom"/>
</dbReference>
<evidence type="ECO:0000256" key="10">
    <source>
        <dbReference type="ARBA" id="ARBA00022723"/>
    </source>
</evidence>
<reference evidence="18 19" key="1">
    <citation type="submission" date="2017-02" db="EMBL/GenBank/DDBJ databases">
        <title>The complete genomic sequence of a novel cold adapted crude oil-degrading bacterium Planococcus qaidamina Y42.</title>
        <authorList>
            <person name="Yang R."/>
        </authorList>
    </citation>
    <scope>NUCLEOTIDE SEQUENCE [LARGE SCALE GENOMIC DNA]</scope>
    <source>
        <strain evidence="18 19">Y42</strain>
    </source>
</reference>
<sequence>MTTAEIKQQLLETTEWQPWMTALEQDSRKSVRQLLKSWQKRRAKLDEFHRNHQEKQRFDQFYRQTYQGTVAGTDEAGRGPLAGPLVTAAVVLPEECPELIGLNDSKQLSREQRESFEVLVKKSALGFSVHITPPEIIDELNIYQATRQSMTEAVRSLGIRPAVVLADAMRLDVPMPCEPIVKGDTQSLAIAAASVLAKTERDRLMRSYAAVYPGYGFEQNAGYGTAVHLAALEHQGVTPIHRRTFEPVKSMLENR</sequence>
<keyword evidence="8 14" id="KW-0963">Cytoplasm</keyword>
<feature type="domain" description="RNase H type-2" evidence="17">
    <location>
        <begin position="68"/>
        <end position="255"/>
    </location>
</feature>
<dbReference type="PANTHER" id="PTHR10954:SF18">
    <property type="entry name" value="RIBONUCLEASE HII"/>
    <property type="match status" value="1"/>
</dbReference>
<dbReference type="GO" id="GO:0005737">
    <property type="term" value="C:cytoplasm"/>
    <property type="evidence" value="ECO:0007669"/>
    <property type="project" value="UniProtKB-SubCell"/>
</dbReference>
<keyword evidence="19" id="KW-1185">Reference proteome</keyword>
<feature type="binding site" evidence="14 15">
    <location>
        <position position="75"/>
    </location>
    <ligand>
        <name>a divalent metal cation</name>
        <dbReference type="ChEBI" id="CHEBI:60240"/>
    </ligand>
</feature>
<comment type="cofactor">
    <cofactor evidence="14 15">
        <name>Mn(2+)</name>
        <dbReference type="ChEBI" id="CHEBI:29035"/>
    </cofactor>
    <cofactor evidence="14 15">
        <name>Mg(2+)</name>
        <dbReference type="ChEBI" id="CHEBI:18420"/>
    </cofactor>
    <text evidence="14 15">Manganese or magnesium. Binds 1 divalent metal ion per monomer in the absence of substrate. May bind a second metal ion after substrate binding.</text>
</comment>
<evidence type="ECO:0000256" key="13">
    <source>
        <dbReference type="ARBA" id="ARBA00023211"/>
    </source>
</evidence>
<evidence type="ECO:0000256" key="5">
    <source>
        <dbReference type="ARBA" id="ARBA00007383"/>
    </source>
</evidence>
<evidence type="ECO:0000256" key="4">
    <source>
        <dbReference type="ARBA" id="ARBA00004496"/>
    </source>
</evidence>
<keyword evidence="11 14" id="KW-0255">Endonuclease</keyword>
<dbReference type="Proteomes" id="UP000188184">
    <property type="component" value="Chromosome"/>
</dbReference>
<dbReference type="InterPro" id="IPR001352">
    <property type="entry name" value="RNase_HII/HIII"/>
</dbReference>
<comment type="cofactor">
    <cofactor evidence="2">
        <name>Mg(2+)</name>
        <dbReference type="ChEBI" id="CHEBI:18420"/>
    </cofactor>
</comment>
<keyword evidence="13 14" id="KW-0464">Manganese</keyword>
<dbReference type="InterPro" id="IPR022898">
    <property type="entry name" value="RNase_HII"/>
</dbReference>
<accession>A0A1Q2L1I1</accession>
<evidence type="ECO:0000256" key="1">
    <source>
        <dbReference type="ARBA" id="ARBA00000077"/>
    </source>
</evidence>
<name>A0A1Q2L1I1_9BACL</name>
<dbReference type="FunFam" id="3.30.420.10:FF:000006">
    <property type="entry name" value="Ribonuclease HII"/>
    <property type="match status" value="1"/>
</dbReference>
<evidence type="ECO:0000313" key="19">
    <source>
        <dbReference type="Proteomes" id="UP000188184"/>
    </source>
</evidence>
<dbReference type="RefSeq" id="WP_077589640.1">
    <property type="nucleotide sequence ID" value="NZ_CP019640.1"/>
</dbReference>
<evidence type="ECO:0000256" key="3">
    <source>
        <dbReference type="ARBA" id="ARBA00004065"/>
    </source>
</evidence>
<comment type="subcellular location">
    <subcellularLocation>
        <location evidence="4 14">Cytoplasm</location>
    </subcellularLocation>
</comment>
<evidence type="ECO:0000256" key="6">
    <source>
        <dbReference type="ARBA" id="ARBA00012180"/>
    </source>
</evidence>
<dbReference type="PANTHER" id="PTHR10954">
    <property type="entry name" value="RIBONUCLEASE H2 SUBUNIT A"/>
    <property type="match status" value="1"/>
</dbReference>
<keyword evidence="9 14" id="KW-0540">Nuclease</keyword>
<evidence type="ECO:0000256" key="11">
    <source>
        <dbReference type="ARBA" id="ARBA00022759"/>
    </source>
</evidence>
<dbReference type="HAMAP" id="MF_00052_B">
    <property type="entry name" value="RNase_HII_B"/>
    <property type="match status" value="1"/>
</dbReference>
<evidence type="ECO:0000256" key="2">
    <source>
        <dbReference type="ARBA" id="ARBA00001946"/>
    </source>
</evidence>
<dbReference type="PROSITE" id="PS51975">
    <property type="entry name" value="RNASE_H_2"/>
    <property type="match status" value="1"/>
</dbReference>
<evidence type="ECO:0000256" key="8">
    <source>
        <dbReference type="ARBA" id="ARBA00022490"/>
    </source>
</evidence>
<dbReference type="GO" id="GO:0006298">
    <property type="term" value="P:mismatch repair"/>
    <property type="evidence" value="ECO:0007669"/>
    <property type="project" value="TreeGrafter"/>
</dbReference>
<gene>
    <name evidence="14" type="primary">rnhB</name>
    <name evidence="18" type="ORF">B0X71_12035</name>
</gene>
<evidence type="ECO:0000256" key="9">
    <source>
        <dbReference type="ARBA" id="ARBA00022722"/>
    </source>
</evidence>